<comment type="caution">
    <text evidence="1">The sequence shown here is derived from an EMBL/GenBank/DDBJ whole genome shotgun (WGS) entry which is preliminary data.</text>
</comment>
<accession>A0AAP0F935</accession>
<sequence>MEEEKDVFYVVRKGDIVGVYNTLTDSPSFHSSSICDPPISIYKGYCLSKETEKYLASHGLTNARCSISFTDLKVKDDLFGRLVPCPLQLPPSEGKATQQSFLLNDDIGATEIEDSHEVGSDRVKSLQIDAFRKHVKLEDSLKPQAVYCILNFAGSSIGNPGKAGAGAILRSEDGNLVQGTCKIKDDRMSFLCEEAMKLKDKFFSFQIKHVSKTAKFTKLVMRINLDVIKSRVWSFFTPPCSFVQHIVYNDG</sequence>
<dbReference type="EMBL" id="JBBNAG010000009">
    <property type="protein sequence ID" value="KAK9104657.1"/>
    <property type="molecule type" value="Genomic_DNA"/>
</dbReference>
<dbReference type="AlphaFoldDB" id="A0AAP0F935"/>
<reference evidence="1 2" key="1">
    <citation type="submission" date="2024-01" db="EMBL/GenBank/DDBJ databases">
        <title>Genome assemblies of Stephania.</title>
        <authorList>
            <person name="Yang L."/>
        </authorList>
    </citation>
    <scope>NUCLEOTIDE SEQUENCE [LARGE SCALE GENOMIC DNA]</scope>
    <source>
        <strain evidence="1">JXDWG</strain>
        <tissue evidence="1">Leaf</tissue>
    </source>
</reference>
<gene>
    <name evidence="1" type="ORF">Scep_021501</name>
</gene>
<protein>
    <recommendedName>
        <fullName evidence="3">RNase H type-1 domain-containing protein</fullName>
    </recommendedName>
</protein>
<name>A0AAP0F935_9MAGN</name>
<evidence type="ECO:0008006" key="3">
    <source>
        <dbReference type="Google" id="ProtNLM"/>
    </source>
</evidence>
<dbReference type="Proteomes" id="UP001419268">
    <property type="component" value="Unassembled WGS sequence"/>
</dbReference>
<evidence type="ECO:0000313" key="1">
    <source>
        <dbReference type="EMBL" id="KAK9104657.1"/>
    </source>
</evidence>
<keyword evidence="2" id="KW-1185">Reference proteome</keyword>
<organism evidence="1 2">
    <name type="scientific">Stephania cephalantha</name>
    <dbReference type="NCBI Taxonomy" id="152367"/>
    <lineage>
        <taxon>Eukaryota</taxon>
        <taxon>Viridiplantae</taxon>
        <taxon>Streptophyta</taxon>
        <taxon>Embryophyta</taxon>
        <taxon>Tracheophyta</taxon>
        <taxon>Spermatophyta</taxon>
        <taxon>Magnoliopsida</taxon>
        <taxon>Ranunculales</taxon>
        <taxon>Menispermaceae</taxon>
        <taxon>Menispermoideae</taxon>
        <taxon>Cissampelideae</taxon>
        <taxon>Stephania</taxon>
    </lineage>
</organism>
<proteinExistence type="predicted"/>
<evidence type="ECO:0000313" key="2">
    <source>
        <dbReference type="Proteomes" id="UP001419268"/>
    </source>
</evidence>